<accession>A7TLK1</accession>
<dbReference type="OrthoDB" id="4065597at2759"/>
<feature type="region of interest" description="Disordered" evidence="1">
    <location>
        <begin position="1"/>
        <end position="21"/>
    </location>
</feature>
<dbReference type="HOGENOM" id="CLU_1082573_0_0_1"/>
<dbReference type="GeneID" id="5545071"/>
<evidence type="ECO:0000313" key="3">
    <source>
        <dbReference type="Proteomes" id="UP000000267"/>
    </source>
</evidence>
<feature type="compositionally biased region" description="Polar residues" evidence="1">
    <location>
        <begin position="61"/>
        <end position="75"/>
    </location>
</feature>
<dbReference type="RefSeq" id="XP_001644745.1">
    <property type="nucleotide sequence ID" value="XM_001644695.1"/>
</dbReference>
<gene>
    <name evidence="2" type="ORF">Kpol_1024p41</name>
</gene>
<dbReference type="Proteomes" id="UP000000267">
    <property type="component" value="Unassembled WGS sequence"/>
</dbReference>
<reference evidence="2 3" key="1">
    <citation type="journal article" date="2007" name="Proc. Natl. Acad. Sci. U.S.A.">
        <title>Independent sorting-out of thousands of duplicated gene pairs in two yeast species descended from a whole-genome duplication.</title>
        <authorList>
            <person name="Scannell D.R."/>
            <person name="Frank A.C."/>
            <person name="Conant G.C."/>
            <person name="Byrne K.P."/>
            <person name="Woolfit M."/>
            <person name="Wolfe K.H."/>
        </authorList>
    </citation>
    <scope>NUCLEOTIDE SEQUENCE [LARGE SCALE GENOMIC DNA]</scope>
    <source>
        <strain evidence="3">ATCC 22028 / DSM 70294 / BCRC 21397 / CBS 2163 / NBRC 10782 / NRRL Y-8283 / UCD 57-17</strain>
    </source>
</reference>
<dbReference type="OMA" id="REANVQQ"/>
<protein>
    <submittedName>
        <fullName evidence="2">Uncharacterized protein</fullName>
    </submittedName>
</protein>
<dbReference type="PhylomeDB" id="A7TLK1"/>
<sequence>MENFDSISHLSPIDDSVSNINTNTNSNSNFYKELDESLADHTHPRKTARTVPNDEAINSKVEASNVNSRRNTGTRLETKPTVDEQDNLWTEIDALDDVKRIAEETNFFDGFSPQLEGQLQKIRESHIKLLQTMRERNTKLEEKQRREANVQQTKDIDRTVEEMAISPMSSINTYKDTISKLISRTRTKDRDSVKLTKTATDKTEDLASGNVVSHTNTNSGNNNKFSEYSSGNNEEMGIFEEDKYIQEMVNIIKDLRA</sequence>
<evidence type="ECO:0000256" key="1">
    <source>
        <dbReference type="SAM" id="MobiDB-lite"/>
    </source>
</evidence>
<proteinExistence type="predicted"/>
<dbReference type="EMBL" id="DS480415">
    <property type="protein sequence ID" value="EDO16887.1"/>
    <property type="molecule type" value="Genomic_DNA"/>
</dbReference>
<feature type="region of interest" description="Disordered" evidence="1">
    <location>
        <begin position="40"/>
        <end position="77"/>
    </location>
</feature>
<name>A7TLK1_VANPO</name>
<dbReference type="AlphaFoldDB" id="A7TLK1"/>
<dbReference type="FunCoup" id="A7TLK1">
    <property type="interactions" value="31"/>
</dbReference>
<keyword evidence="3" id="KW-1185">Reference proteome</keyword>
<dbReference type="InParanoid" id="A7TLK1"/>
<dbReference type="KEGG" id="vpo:Kpol_1024p41"/>
<dbReference type="eggNOG" id="ENOG502SAYP">
    <property type="taxonomic scope" value="Eukaryota"/>
</dbReference>
<feature type="compositionally biased region" description="Polar residues" evidence="1">
    <location>
        <begin position="210"/>
        <end position="229"/>
    </location>
</feature>
<dbReference type="Pfam" id="PF17242">
    <property type="entry name" value="DUF5315"/>
    <property type="match status" value="1"/>
</dbReference>
<feature type="region of interest" description="Disordered" evidence="1">
    <location>
        <begin position="206"/>
        <end position="229"/>
    </location>
</feature>
<evidence type="ECO:0000313" key="2">
    <source>
        <dbReference type="EMBL" id="EDO16887.1"/>
    </source>
</evidence>
<organism evidence="3">
    <name type="scientific">Vanderwaltozyma polyspora (strain ATCC 22028 / DSM 70294 / BCRC 21397 / CBS 2163 / NBRC 10782 / NRRL Y-8283 / UCD 57-17)</name>
    <name type="common">Kluyveromyces polysporus</name>
    <dbReference type="NCBI Taxonomy" id="436907"/>
    <lineage>
        <taxon>Eukaryota</taxon>
        <taxon>Fungi</taxon>
        <taxon>Dikarya</taxon>
        <taxon>Ascomycota</taxon>
        <taxon>Saccharomycotina</taxon>
        <taxon>Saccharomycetes</taxon>
        <taxon>Saccharomycetales</taxon>
        <taxon>Saccharomycetaceae</taxon>
        <taxon>Vanderwaltozyma</taxon>
    </lineage>
</organism>